<sequence>MSDGKSTRQATVAREGPTVYVVDDDASMREALVDLFRSVGIEAISFGSAQAFVAGADLKRAGCILLDIRLPGLSGLDFQGQLERLGSTLPIIFMTGFGDIPMSVRAMKAGAVDFLTKPVRDQDVLDAVTAALDKDSRRREESAAWNTVAALVETLTPREREVMAAVVKGLMNKQIAFDLGISEITVKLHRGNVMRKMEVRSVADLVRKAELVEAAKPHRKS</sequence>
<dbReference type="PANTHER" id="PTHR44688:SF16">
    <property type="entry name" value="DNA-BINDING TRANSCRIPTIONAL ACTIVATOR DEVR_DOSR"/>
    <property type="match status" value="1"/>
</dbReference>
<keyword evidence="4" id="KW-0597">Phosphoprotein</keyword>
<feature type="domain" description="HTH luxR-type" evidence="5">
    <location>
        <begin position="148"/>
        <end position="213"/>
    </location>
</feature>
<evidence type="ECO:0000256" key="2">
    <source>
        <dbReference type="ARBA" id="ARBA00023125"/>
    </source>
</evidence>
<dbReference type="PROSITE" id="PS50110">
    <property type="entry name" value="RESPONSE_REGULATORY"/>
    <property type="match status" value="1"/>
</dbReference>
<dbReference type="CDD" id="cd17537">
    <property type="entry name" value="REC_FixJ"/>
    <property type="match status" value="1"/>
</dbReference>
<evidence type="ECO:0000313" key="7">
    <source>
        <dbReference type="EMBL" id="MDQ0390896.1"/>
    </source>
</evidence>
<dbReference type="PROSITE" id="PS00622">
    <property type="entry name" value="HTH_LUXR_1"/>
    <property type="match status" value="1"/>
</dbReference>
<dbReference type="Gene3D" id="1.10.10.10">
    <property type="entry name" value="Winged helix-like DNA-binding domain superfamily/Winged helix DNA-binding domain"/>
    <property type="match status" value="1"/>
</dbReference>
<dbReference type="Proteomes" id="UP001237448">
    <property type="component" value="Unassembled WGS sequence"/>
</dbReference>
<dbReference type="PROSITE" id="PS50043">
    <property type="entry name" value="HTH_LUXR_2"/>
    <property type="match status" value="1"/>
</dbReference>
<evidence type="ECO:0000259" key="6">
    <source>
        <dbReference type="PROSITE" id="PS50110"/>
    </source>
</evidence>
<dbReference type="InterPro" id="IPR011006">
    <property type="entry name" value="CheY-like_superfamily"/>
</dbReference>
<dbReference type="RefSeq" id="WP_307422385.1">
    <property type="nucleotide sequence ID" value="NZ_JAUSVK010000001.1"/>
</dbReference>
<name>A0ABU0F8G0_9HYPH</name>
<evidence type="ECO:0000259" key="5">
    <source>
        <dbReference type="PROSITE" id="PS50043"/>
    </source>
</evidence>
<evidence type="ECO:0000313" key="8">
    <source>
        <dbReference type="Proteomes" id="UP001237448"/>
    </source>
</evidence>
<keyword evidence="8" id="KW-1185">Reference proteome</keyword>
<keyword evidence="1" id="KW-0805">Transcription regulation</keyword>
<dbReference type="Gene3D" id="3.40.50.2300">
    <property type="match status" value="1"/>
</dbReference>
<dbReference type="CDD" id="cd06170">
    <property type="entry name" value="LuxR_C_like"/>
    <property type="match status" value="1"/>
</dbReference>
<dbReference type="SMART" id="SM00448">
    <property type="entry name" value="REC"/>
    <property type="match status" value="1"/>
</dbReference>
<keyword evidence="2" id="KW-0238">DNA-binding</keyword>
<evidence type="ECO:0000256" key="3">
    <source>
        <dbReference type="ARBA" id="ARBA00023163"/>
    </source>
</evidence>
<evidence type="ECO:0000256" key="4">
    <source>
        <dbReference type="PROSITE-ProRule" id="PRU00169"/>
    </source>
</evidence>
<dbReference type="InterPro" id="IPR001789">
    <property type="entry name" value="Sig_transdc_resp-reg_receiver"/>
</dbReference>
<organism evidence="7 8">
    <name type="scientific">Labrys monachus</name>
    <dbReference type="NCBI Taxonomy" id="217067"/>
    <lineage>
        <taxon>Bacteria</taxon>
        <taxon>Pseudomonadati</taxon>
        <taxon>Pseudomonadota</taxon>
        <taxon>Alphaproteobacteria</taxon>
        <taxon>Hyphomicrobiales</taxon>
        <taxon>Xanthobacteraceae</taxon>
        <taxon>Labrys</taxon>
    </lineage>
</organism>
<keyword evidence="3" id="KW-0804">Transcription</keyword>
<dbReference type="Pfam" id="PF00196">
    <property type="entry name" value="GerE"/>
    <property type="match status" value="1"/>
</dbReference>
<accession>A0ABU0F8G0</accession>
<dbReference type="PANTHER" id="PTHR44688">
    <property type="entry name" value="DNA-BINDING TRANSCRIPTIONAL ACTIVATOR DEVR_DOSR"/>
    <property type="match status" value="1"/>
</dbReference>
<gene>
    <name evidence="7" type="ORF">J3R73_000688</name>
</gene>
<dbReference type="InterPro" id="IPR036388">
    <property type="entry name" value="WH-like_DNA-bd_sf"/>
</dbReference>
<reference evidence="7 8" key="1">
    <citation type="submission" date="2023-07" db="EMBL/GenBank/DDBJ databases">
        <title>Genomic Encyclopedia of Type Strains, Phase IV (KMG-IV): sequencing the most valuable type-strain genomes for metagenomic binning, comparative biology and taxonomic classification.</title>
        <authorList>
            <person name="Goeker M."/>
        </authorList>
    </citation>
    <scope>NUCLEOTIDE SEQUENCE [LARGE SCALE GENOMIC DNA]</scope>
    <source>
        <strain evidence="7 8">DSM 5896</strain>
    </source>
</reference>
<dbReference type="InterPro" id="IPR000792">
    <property type="entry name" value="Tscrpt_reg_LuxR_C"/>
</dbReference>
<dbReference type="SUPFAM" id="SSF52172">
    <property type="entry name" value="CheY-like"/>
    <property type="match status" value="1"/>
</dbReference>
<proteinExistence type="predicted"/>
<comment type="caution">
    <text evidence="7">The sequence shown here is derived from an EMBL/GenBank/DDBJ whole genome shotgun (WGS) entry which is preliminary data.</text>
</comment>
<dbReference type="SMART" id="SM00421">
    <property type="entry name" value="HTH_LUXR"/>
    <property type="match status" value="1"/>
</dbReference>
<dbReference type="Pfam" id="PF00072">
    <property type="entry name" value="Response_reg"/>
    <property type="match status" value="1"/>
</dbReference>
<dbReference type="PRINTS" id="PR00038">
    <property type="entry name" value="HTHLUXR"/>
</dbReference>
<feature type="modified residue" description="4-aspartylphosphate" evidence="4">
    <location>
        <position position="67"/>
    </location>
</feature>
<feature type="domain" description="Response regulatory" evidence="6">
    <location>
        <begin position="18"/>
        <end position="132"/>
    </location>
</feature>
<protein>
    <submittedName>
        <fullName evidence="7">FixJ family two-component response regulator</fullName>
    </submittedName>
</protein>
<evidence type="ECO:0000256" key="1">
    <source>
        <dbReference type="ARBA" id="ARBA00023015"/>
    </source>
</evidence>
<dbReference type="EMBL" id="JAUSVK010000001">
    <property type="protein sequence ID" value="MDQ0390896.1"/>
    <property type="molecule type" value="Genomic_DNA"/>
</dbReference>